<feature type="region of interest" description="Disordered" evidence="6">
    <location>
        <begin position="439"/>
        <end position="470"/>
    </location>
</feature>
<reference evidence="12" key="1">
    <citation type="journal article" date="2011" name="Genome Biol.">
        <title>Comparative genomics of the social amoebae Dictyostelium discoideum and Dictyostelium purpureum.</title>
        <authorList>
            <consortium name="US DOE Joint Genome Institute (JGI-PGF)"/>
            <person name="Sucgang R."/>
            <person name="Kuo A."/>
            <person name="Tian X."/>
            <person name="Salerno W."/>
            <person name="Parikh A."/>
            <person name="Feasley C.L."/>
            <person name="Dalin E."/>
            <person name="Tu H."/>
            <person name="Huang E."/>
            <person name="Barry K."/>
            <person name="Lindquist E."/>
            <person name="Shapiro H."/>
            <person name="Bruce D."/>
            <person name="Schmutz J."/>
            <person name="Salamov A."/>
            <person name="Fey P."/>
            <person name="Gaudet P."/>
            <person name="Anjard C."/>
            <person name="Babu M.M."/>
            <person name="Basu S."/>
            <person name="Bushmanova Y."/>
            <person name="van der Wel H."/>
            <person name="Katoh-Kurasawa M."/>
            <person name="Dinh C."/>
            <person name="Coutinho P.M."/>
            <person name="Saito T."/>
            <person name="Elias M."/>
            <person name="Schaap P."/>
            <person name="Kay R.R."/>
            <person name="Henrissat B."/>
            <person name="Eichinger L."/>
            <person name="Rivero F."/>
            <person name="Putnam N.H."/>
            <person name="West C.M."/>
            <person name="Loomis W.F."/>
            <person name="Chisholm R.L."/>
            <person name="Shaulsky G."/>
            <person name="Strassmann J.E."/>
            <person name="Queller D.C."/>
            <person name="Kuspa A."/>
            <person name="Grigoriev I.V."/>
        </authorList>
    </citation>
    <scope>NUCLEOTIDE SEQUENCE [LARGE SCALE GENOMIC DNA]</scope>
    <source>
        <strain evidence="12">QSDP1</strain>
    </source>
</reference>
<feature type="region of interest" description="Disordered" evidence="6">
    <location>
        <begin position="123"/>
        <end position="144"/>
    </location>
</feature>
<feature type="compositionally biased region" description="Low complexity" evidence="6">
    <location>
        <begin position="126"/>
        <end position="141"/>
    </location>
</feature>
<name>F1A2C1_DICPU</name>
<feature type="compositionally biased region" description="Low complexity" evidence="6">
    <location>
        <begin position="449"/>
        <end position="470"/>
    </location>
</feature>
<evidence type="ECO:0000256" key="1">
    <source>
        <dbReference type="ARBA" id="ARBA00004170"/>
    </source>
</evidence>
<dbReference type="GO" id="GO:0016020">
    <property type="term" value="C:membrane"/>
    <property type="evidence" value="ECO:0007669"/>
    <property type="project" value="UniProtKB-SubCell"/>
</dbReference>
<feature type="domain" description="VPS13-like middle region" evidence="8">
    <location>
        <begin position="1296"/>
        <end position="1558"/>
    </location>
</feature>
<organism evidence="11 12">
    <name type="scientific">Dictyostelium purpureum</name>
    <name type="common">Slime mold</name>
    <dbReference type="NCBI Taxonomy" id="5786"/>
    <lineage>
        <taxon>Eukaryota</taxon>
        <taxon>Amoebozoa</taxon>
        <taxon>Evosea</taxon>
        <taxon>Eumycetozoa</taxon>
        <taxon>Dictyostelia</taxon>
        <taxon>Dictyosteliales</taxon>
        <taxon>Dictyosteliaceae</taxon>
        <taxon>Dictyostelium</taxon>
    </lineage>
</organism>
<evidence type="ECO:0000256" key="6">
    <source>
        <dbReference type="SAM" id="MobiDB-lite"/>
    </source>
</evidence>
<dbReference type="Pfam" id="PF12624">
    <property type="entry name" value="VPS13_N"/>
    <property type="match status" value="1"/>
</dbReference>
<comment type="subcellular location">
    <subcellularLocation>
        <location evidence="1">Membrane</location>
        <topology evidence="1">Peripheral membrane protein</topology>
    </subcellularLocation>
</comment>
<dbReference type="GO" id="GO:0000045">
    <property type="term" value="P:autophagosome assembly"/>
    <property type="evidence" value="ECO:0007669"/>
    <property type="project" value="EnsemblProtists"/>
</dbReference>
<dbReference type="GO" id="GO:0006623">
    <property type="term" value="P:protein targeting to vacuole"/>
    <property type="evidence" value="ECO:0000318"/>
    <property type="project" value="GO_Central"/>
</dbReference>
<evidence type="ECO:0000259" key="7">
    <source>
        <dbReference type="Pfam" id="PF12624"/>
    </source>
</evidence>
<dbReference type="KEGG" id="dpp:DICPUDRAFT_158736"/>
<feature type="region of interest" description="Disordered" evidence="6">
    <location>
        <begin position="2866"/>
        <end position="2894"/>
    </location>
</feature>
<dbReference type="STRING" id="5786.F1A2C1"/>
<dbReference type="EMBL" id="GL871405">
    <property type="protein sequence ID" value="EGC29659.1"/>
    <property type="molecule type" value="Genomic_DNA"/>
</dbReference>
<feature type="domain" description="Intermembrane lipid transfer protein VPS13-like C-terminal" evidence="10">
    <location>
        <begin position="3362"/>
        <end position="3477"/>
    </location>
</feature>
<dbReference type="eggNOG" id="KOG1809">
    <property type="taxonomic scope" value="Eukaryota"/>
</dbReference>
<comment type="similarity">
    <text evidence="2">Belongs to the VPS13 family.</text>
</comment>
<dbReference type="Pfam" id="PF25033">
    <property type="entry name" value="VPS13_M"/>
    <property type="match status" value="1"/>
</dbReference>
<accession>F1A2C1</accession>
<dbReference type="VEuPathDB" id="AmoebaDB:DICPUDRAFT_158736"/>
<evidence type="ECO:0000256" key="4">
    <source>
        <dbReference type="ARBA" id="ARBA00023055"/>
    </source>
</evidence>
<evidence type="ECO:0000313" key="12">
    <source>
        <dbReference type="Proteomes" id="UP000001064"/>
    </source>
</evidence>
<evidence type="ECO:0000259" key="8">
    <source>
        <dbReference type="Pfam" id="PF25033"/>
    </source>
</evidence>
<dbReference type="OMA" id="RHHIGAQ"/>
<feature type="compositionally biased region" description="Basic and acidic residues" evidence="6">
    <location>
        <begin position="1539"/>
        <end position="1553"/>
    </location>
</feature>
<dbReference type="PANTHER" id="PTHR16166:SF113">
    <property type="entry name" value="INTERMEMBRANE LIPID TRANSFER PROTEIN TIPC"/>
    <property type="match status" value="1"/>
</dbReference>
<dbReference type="GO" id="GO:0045053">
    <property type="term" value="P:protein retention in Golgi apparatus"/>
    <property type="evidence" value="ECO:0000318"/>
    <property type="project" value="GO_Central"/>
</dbReference>
<evidence type="ECO:0000256" key="5">
    <source>
        <dbReference type="ARBA" id="ARBA00033718"/>
    </source>
</evidence>
<dbReference type="PANTHER" id="PTHR16166">
    <property type="entry name" value="VACUOLAR PROTEIN SORTING-ASSOCIATED PROTEIN VPS13"/>
    <property type="match status" value="1"/>
</dbReference>
<sequence length="3505" mass="399884">MVSQIAASVLTKYLGEYIDDLNKDNIKLSFLSGDAVLQDLKIKKTILAQLFPNVIVKQAVVRKLSLHIPWNNLKGKPAIIKIEGIYVLAEPSNEFDEQYYRKKFQDEKQVKLNIQELIRANKKAQKSNNNASNSSQQQQQADESSTSFGSKLLQTVIDNLQLYIDSVHIRFEDVANKRPFSVGITLNSLIAESTDATWNPTFLKNENTIIHKIVNLDCLSIYWNSNSAKLKYTDIDDLSSKLKSMIVNKNNNDNNDSNNNNKYQQQYLLTPISAKLKVILNKSIIPSEIIPKYTLNFEFGSTEISLSDSQYTDITNLLESFTLFEKSIEFRSSRPKSSIKQSPKEWWIYSIAAIRQRVHKERYIHSWSYISEFLHDKKEYIKLFRKLKKNAIHQAEQTRLDALEWKLSFDQILLFRNLAYKFIEKEELLEKEKEREREKELEKKRLQQASSTPPMPALSSPSLSSSTTTPPASGGWFSSWWKPISNAAVTSLSTSVTGGSYSPRSNNATVADITLSRDDWGEIYDTIGYSEKESDMVKSQTDTKKDGKDFSHIVKTDITFRLIKGIVTLKRKNKALAVLSLNDILVQMKSKSTSFQFNANLKDLELIDYSTPNTQFPNLISPLLNRFDYGTTDTNKVKHPIFNLALESFSPSDNNVNYKLSIQSKPLTIVYYPKFISTINNFFFKKNEEQDEIINDVLEDLEKKAQETLESFKSQTRDKLMLAISNRTTLSIDLNLEAPVVIVPESITNANTNLLILDLGKLLINHSPKLSKLQQQNNNNNTNSKDWEEEFYDEYLFKLVNTQILLSNLKYDWKDQKQVEKFRMNIANPLNANFSLKISKLQNQFLTSLKLFISFDAVEFYLSSSQYVDLMNIIQSATSIDSQQLAPSSMEDSIMLASVYGMNESIYNPNKAPTIKSPTSSNSNTQKKKKKSYSKEFIDSYKMVEAVFSVDKFNVHLRLENGDLVHHMALLYLRGIEGIYVQKLYDTNLELTIRGMWIEDCFQKSAGNGNYLATSTNRFSPSDTIDSAQHISVIRFKFNQISKESPYYSNIEKFLDIQLPQINLILNRKTVAGLIEFLNSVSTLTKERQSINSNNNNISSPPLVYEKFSSSSSPPTSFNLKNSFSQDSLSSSVYLKNTSNRAISSSNSTLTVSTITMKATIKIDLVRILLTRENNNPLIKASFTGFHCITDSYSNKTEVNGKLESLKIHDITLEGRNYRTILTTRERKVSTNSNMSNSMNQSNDGSFDIDMENFDTLSNHSGGSFSSPSASVTSSTTSLSSSSSPSPSLVYFKFESNNDDNNQYLKVSLSSIRYIFLKRFVEELKLFLNNVNIMREYLKSSIYSAATAISNNRTNLFYEIEIQNPYIIVPLSSLSNKIFIIDLGRITIKNQFEKHEATVKTNPLEEISTEPTIPINTVLEEVLIEKISIDANNIKLLSGLNTEIRKNQKSGSNQRSYGTLVSDVNLSIKLKTPLFTDVNLNEYLKHSLKLPSWERHFTISHFEFNVSEFELKCMIDLLDGNLSEFSSEIVHDANSSQQKQKEKEIEEQKKLEEQQQQQRFDDDQDESEQVRHQNRIVQFLKDQVGYTYCKLGKFSIMYMKRDGTDLNDRLVLFYINETKMDIVNEPMETSMLVEIRGIMMKDFSKDTHPSLRNILSPLQPIGLENSVATDSLADFPPQVVIKGSIKPPPIQQSLFQISVTGVYMVFVPHSWIPVQDSIIKLTKFATDAWNRYSVKVFGEAPVSEEIIQSGLSLFALSIKDIKISLPGDTTVNGDGEKEYALFIRSSLDIQTTSRGAMGVETVTLIEAARIQVYRSQMIASDTSRANFKIISPFKIVFQNTSTLLNLESNLSVENINVNFSYLDFKLLMKIANSIMESNNLIFEQQKQSHYLKKYKEKEEGDEDDDQEENEHMGSNSSFLLSPRSENSEELIPVKVETQLQKYLFVSINNGEFILNDDHNDVSPVPLLSIRLEELKGNVFSFPQKNQMALSVEAKTKAGYFNKNIGIWEPLIENCEFSYTSNNSVEGGWMINLSTKIPIYFNITKIFIDTSISTYQIWADDYYKKTNIKKDFNSDGQSSDDINKNNEEEENQEIKRVKKYPYYIKNDSGVEIWYWINSNDIRKLAPNKEIGLDPKDASQQLDSSKEKIELERKISFQLFGNFKQLLNLPMDSVGTYTLHPLEEFKSVKLLYDISYRNGSKVLSLHSNFSINNNTDIPIVVHITAVFDKEPKSIEIQVNPHNKIPIPVEFTIGKIKYKPYNLGYEYSVEKIDCSSVIQLFKSKSTLNSGKENNNNSVSSKMICRHTTKLPFVFLSTIEKNNLENKNIIQISINPPIMVENVLACDMNIRVYHGKNKKIIGSPFLSCMIPMGKKLPLLVYDPLQDIYMDFQIYDFPWSPIFLIDSMVGLTIPEKIKIEDKRHQPLLISFDNRIQPNGSRYVSIYCEYWLINQTGLPLYFRHHIGAQTIDPAGQIPTNEIPNNIDKPSDSRSWYTKDWNHPTAPFMFSYNDSNIIGGRFSLKVFDSNWSSPFSLNSQSSANSNIQINEEKTNEEKEIKNVTKKLPPKTNYNLSVSILPSNSKFWRTKVVTFSPMYLLVNSTPFRIFYQQFDCETNTHSIIQDQSLPFQFPSSRNEKLIRIGIFDHNNNNNSNTNNIKWSGYFNPQLLGQIVLRLRNEHSDTMQVLNKDKKDSEISTKKRIQTLLLPLVQSSSLTQSQQQQLEPIFSDSQSPSIMDELRTFISVTIRVKSTKSITTTMIILNEQNPDLPPYIINNKTKFSFWIRQKKTELWDKVLPKTSTPYAWDHPILPKKLVIEFPGPITKTYRLGNLEENSIVSFKNPNNPNEKVDLEVTITANGPTRVMNIVEKQTSKPSSPYVFSPKMSSQINSNDNEEPEESNNNLALNQKYEISIDLHSIGISIINKIPTREEIVYITIDGLKLDFKQNKTDQYIQFKLDDLQIDDQRYSTNFPVFLCQSKKVNYGQSLNNNNNNNNNNTTSNNQSIVPKKSNSIPFLQLSATRCIKYQNIIFFRYFTVLIQEFDINLDESSILNALSFININLNSLNEHFTLHPTITQEEILETKNAANIQNHMIYFEMLHIQPIKVNLSFVSCKSPKETQAILGARSLAELLIGFKSNSPFLNIERAPIKFNGFIWEHPFLSTGQVIDEITLHFSYQLMSQAHKIFGSFDFIGNPIRLAESLGSGFRDFFHEPALGLVKSPQDFAMGLSKGTSSLVNNSVFGFCDSASKITGTISKGLVQLSLDDQYIKERQENNKVKPKGVKEGLEFGIRDFSEGVIKGITGIIDEPLKGATQEKSIEGFFKGVGKGMLGIAVKPTVGVFELMTRTSEGIKNSTSVAKSLLQIKRRRIPRYFPREGTLSPYNAFKAIGSFILYSKIGPPPTHDWYVFHSILNKEQLLVASNYQLLLINFTDQNNLLNGGHCEIVWKVKFNDIVQIRNSSSNTFIQLTFSNGENTQTSAVTIPTPNEDIRNGVVRKINELVLFVKKFGIMD</sequence>
<dbReference type="InterPro" id="IPR026854">
    <property type="entry name" value="VPS13_N"/>
</dbReference>
<protein>
    <recommendedName>
        <fullName evidence="13">Vacuolar protein sorting-associated protein 13 family protein</fullName>
    </recommendedName>
</protein>
<keyword evidence="12" id="KW-1185">Reference proteome</keyword>
<keyword evidence="4" id="KW-0445">Lipid transport</keyword>
<feature type="region of interest" description="Disordered" evidence="6">
    <location>
        <begin position="1895"/>
        <end position="1921"/>
    </location>
</feature>
<dbReference type="InterPro" id="IPR056747">
    <property type="entry name" value="VPS13-like_M"/>
</dbReference>
<evidence type="ECO:0008006" key="13">
    <source>
        <dbReference type="Google" id="ProtNLM"/>
    </source>
</evidence>
<dbReference type="Pfam" id="PF25037">
    <property type="entry name" value="VPS13_C"/>
    <property type="match status" value="1"/>
</dbReference>
<dbReference type="InterPro" id="IPR026847">
    <property type="entry name" value="VPS13"/>
</dbReference>
<gene>
    <name evidence="11" type="ORF">DICPUDRAFT_158736</name>
</gene>
<feature type="compositionally biased region" description="Low complexity" evidence="6">
    <location>
        <begin position="2982"/>
        <end position="2996"/>
    </location>
</feature>
<evidence type="ECO:0000256" key="3">
    <source>
        <dbReference type="ARBA" id="ARBA00022448"/>
    </source>
</evidence>
<evidence type="ECO:0000259" key="10">
    <source>
        <dbReference type="Pfam" id="PF25037"/>
    </source>
</evidence>
<comment type="function">
    <text evidence="5">Mediates the transfer of lipids between membranes at organelle contact sites.</text>
</comment>
<feature type="domain" description="Vacuolar protein sorting-associated protein 13 VPS13 adaptor binding" evidence="9">
    <location>
        <begin position="2138"/>
        <end position="2677"/>
    </location>
</feature>
<evidence type="ECO:0000259" key="9">
    <source>
        <dbReference type="Pfam" id="PF25036"/>
    </source>
</evidence>
<feature type="domain" description="Chorein N-terminal" evidence="7">
    <location>
        <begin position="1"/>
        <end position="1144"/>
    </location>
</feature>
<dbReference type="eggNOG" id="KOG1796">
    <property type="taxonomic scope" value="Eukaryota"/>
</dbReference>
<dbReference type="InterPro" id="IPR056748">
    <property type="entry name" value="VPS13-like_C"/>
</dbReference>
<feature type="region of interest" description="Disordered" evidence="6">
    <location>
        <begin position="1531"/>
        <end position="1569"/>
    </location>
</feature>
<dbReference type="InParanoid" id="F1A2C1"/>
<feature type="region of interest" description="Disordered" evidence="6">
    <location>
        <begin position="2979"/>
        <end position="2999"/>
    </location>
</feature>
<dbReference type="GeneID" id="10505129"/>
<dbReference type="OrthoDB" id="428159at2759"/>
<keyword evidence="3" id="KW-0813">Transport</keyword>
<dbReference type="GO" id="GO:0006869">
    <property type="term" value="P:lipid transport"/>
    <property type="evidence" value="ECO:0007669"/>
    <property type="project" value="UniProtKB-KW"/>
</dbReference>
<dbReference type="RefSeq" id="XP_003293812.1">
    <property type="nucleotide sequence ID" value="XM_003293764.1"/>
</dbReference>
<dbReference type="Proteomes" id="UP000001064">
    <property type="component" value="Unassembled WGS sequence"/>
</dbReference>
<dbReference type="InterPro" id="IPR009543">
    <property type="entry name" value="VPS13_VAB"/>
</dbReference>
<dbReference type="GO" id="GO:0031154">
    <property type="term" value="P:culmination involved in sorocarp development"/>
    <property type="evidence" value="ECO:0007669"/>
    <property type="project" value="EnsemblProtists"/>
</dbReference>
<dbReference type="Pfam" id="PF25036">
    <property type="entry name" value="VPS13_VAB"/>
    <property type="match status" value="1"/>
</dbReference>
<feature type="compositionally biased region" description="Acidic residues" evidence="6">
    <location>
        <begin position="1899"/>
        <end position="1908"/>
    </location>
</feature>
<evidence type="ECO:0000313" key="11">
    <source>
        <dbReference type="EMBL" id="EGC29659.1"/>
    </source>
</evidence>
<dbReference type="FunCoup" id="F1A2C1">
    <property type="interactions" value="12"/>
</dbReference>
<proteinExistence type="inferred from homology"/>
<evidence type="ECO:0000256" key="2">
    <source>
        <dbReference type="ARBA" id="ARBA00006545"/>
    </source>
</evidence>